<sequence>MDIFSISYSLTPNIPFLIDYDFLYYGLMRKKSMTIDCQGSFYLIPSEKNFSSVGIVLKRTDKVWQGWGSSRDSAKRSKQMKKSRATKSSDALHIMLGGFSINKRSCK</sequence>
<accession>A0ABN7RYY1</accession>
<evidence type="ECO:0000313" key="2">
    <source>
        <dbReference type="EMBL" id="CAG5089335.1"/>
    </source>
</evidence>
<dbReference type="Proteomes" id="UP001158576">
    <property type="component" value="Chromosome PAR"/>
</dbReference>
<protein>
    <submittedName>
        <fullName evidence="2">Oidioi.mRNA.OKI2018_I69.PAR.g12179.t1.cds</fullName>
    </submittedName>
</protein>
<proteinExistence type="predicted"/>
<evidence type="ECO:0000313" key="3">
    <source>
        <dbReference type="Proteomes" id="UP001158576"/>
    </source>
</evidence>
<feature type="compositionally biased region" description="Basic residues" evidence="1">
    <location>
        <begin position="76"/>
        <end position="85"/>
    </location>
</feature>
<evidence type="ECO:0000256" key="1">
    <source>
        <dbReference type="SAM" id="MobiDB-lite"/>
    </source>
</evidence>
<keyword evidence="3" id="KW-1185">Reference proteome</keyword>
<name>A0ABN7RYY1_OIKDI</name>
<organism evidence="2 3">
    <name type="scientific">Oikopleura dioica</name>
    <name type="common">Tunicate</name>
    <dbReference type="NCBI Taxonomy" id="34765"/>
    <lineage>
        <taxon>Eukaryota</taxon>
        <taxon>Metazoa</taxon>
        <taxon>Chordata</taxon>
        <taxon>Tunicata</taxon>
        <taxon>Appendicularia</taxon>
        <taxon>Copelata</taxon>
        <taxon>Oikopleuridae</taxon>
        <taxon>Oikopleura</taxon>
    </lineage>
</organism>
<gene>
    <name evidence="2" type="ORF">OKIOD_LOCUS3737</name>
</gene>
<reference evidence="2 3" key="1">
    <citation type="submission" date="2021-04" db="EMBL/GenBank/DDBJ databases">
        <authorList>
            <person name="Bliznina A."/>
        </authorList>
    </citation>
    <scope>NUCLEOTIDE SEQUENCE [LARGE SCALE GENOMIC DNA]</scope>
</reference>
<feature type="region of interest" description="Disordered" evidence="1">
    <location>
        <begin position="67"/>
        <end position="88"/>
    </location>
</feature>
<dbReference type="EMBL" id="OU015568">
    <property type="protein sequence ID" value="CAG5089335.1"/>
    <property type="molecule type" value="Genomic_DNA"/>
</dbReference>